<feature type="domain" description="RING-type" evidence="14">
    <location>
        <begin position="64"/>
        <end position="104"/>
    </location>
</feature>
<dbReference type="GO" id="GO:0070181">
    <property type="term" value="F:small ribosomal subunit rRNA binding"/>
    <property type="evidence" value="ECO:0007669"/>
    <property type="project" value="EnsemblFungi"/>
</dbReference>
<dbReference type="GO" id="GO:0061630">
    <property type="term" value="F:ubiquitin protein ligase activity"/>
    <property type="evidence" value="ECO:0007669"/>
    <property type="project" value="UniProtKB-EC"/>
</dbReference>
<feature type="compositionally biased region" description="Polar residues" evidence="13">
    <location>
        <begin position="464"/>
        <end position="479"/>
    </location>
</feature>
<dbReference type="GO" id="GO:0036205">
    <property type="term" value="P:histone catabolic process"/>
    <property type="evidence" value="ECO:0007669"/>
    <property type="project" value="EnsemblFungi"/>
</dbReference>
<feature type="region of interest" description="Disordered" evidence="13">
    <location>
        <begin position="1"/>
        <end position="55"/>
    </location>
</feature>
<keyword evidence="9 12" id="KW-0863">Zinc-finger</keyword>
<dbReference type="GO" id="GO:0072344">
    <property type="term" value="P:rescue of stalled ribosome"/>
    <property type="evidence" value="ECO:0007669"/>
    <property type="project" value="EnsemblFungi"/>
</dbReference>
<dbReference type="RefSeq" id="XP_020078679.1">
    <property type="nucleotide sequence ID" value="XM_020220430.1"/>
</dbReference>
<dbReference type="GO" id="GO:0070966">
    <property type="term" value="P:nuclear-transcribed mRNA catabolic process, no-go decay"/>
    <property type="evidence" value="ECO:0007669"/>
    <property type="project" value="EnsemblFungi"/>
</dbReference>
<comment type="similarity">
    <text evidence="11">Belongs to the ZNF598/HEL2 family.</text>
</comment>
<dbReference type="SUPFAM" id="SSF57850">
    <property type="entry name" value="RING/U-box"/>
    <property type="match status" value="1"/>
</dbReference>
<reference evidence="16" key="1">
    <citation type="submission" date="2016-05" db="EMBL/GenBank/DDBJ databases">
        <title>Comparative genomics of biotechnologically important yeasts.</title>
        <authorList>
            <consortium name="DOE Joint Genome Institute"/>
            <person name="Riley R."/>
            <person name="Haridas S."/>
            <person name="Wolfe K.H."/>
            <person name="Lopes M.R."/>
            <person name="Hittinger C.T."/>
            <person name="Goker M."/>
            <person name="Salamov A."/>
            <person name="Wisecaver J."/>
            <person name="Long T.M."/>
            <person name="Aerts A.L."/>
            <person name="Barry K."/>
            <person name="Choi C."/>
            <person name="Clum A."/>
            <person name="Coughlan A.Y."/>
            <person name="Deshpande S."/>
            <person name="Douglass A.P."/>
            <person name="Hanson S.J."/>
            <person name="Klenk H.-P."/>
            <person name="Labutti K."/>
            <person name="Lapidus A."/>
            <person name="Lindquist E."/>
            <person name="Lipzen A."/>
            <person name="Meier-Kolthoff J.P."/>
            <person name="Ohm R.A."/>
            <person name="Otillar R.P."/>
            <person name="Pangilinan J."/>
            <person name="Peng Y."/>
            <person name="Rokas A."/>
            <person name="Rosa C.A."/>
            <person name="Scheuner C."/>
            <person name="Sibirny A.A."/>
            <person name="Slot J.C."/>
            <person name="Stielow J.B."/>
            <person name="Sun H."/>
            <person name="Kurtzman C.P."/>
            <person name="Blackwell M."/>
            <person name="Grigoriev I.V."/>
            <person name="Jeffries T.W."/>
        </authorList>
    </citation>
    <scope>NUCLEOTIDE SEQUENCE [LARGE SCALE GENOMIC DNA]</scope>
    <source>
        <strain evidence="16">NRRL Y-1933</strain>
    </source>
</reference>
<evidence type="ECO:0000256" key="10">
    <source>
        <dbReference type="ARBA" id="ARBA00022833"/>
    </source>
</evidence>
<dbReference type="Pfam" id="PF25447">
    <property type="entry name" value="RING_ZNF598"/>
    <property type="match status" value="1"/>
</dbReference>
<evidence type="ECO:0000256" key="2">
    <source>
        <dbReference type="ARBA" id="ARBA00004496"/>
    </source>
</evidence>
<protein>
    <recommendedName>
        <fullName evidence="4">RING-type E3 ubiquitin transferase</fullName>
        <ecNumber evidence="4">2.3.2.27</ecNumber>
    </recommendedName>
</protein>
<evidence type="ECO:0000256" key="12">
    <source>
        <dbReference type="PROSITE-ProRule" id="PRU00175"/>
    </source>
</evidence>
<dbReference type="OrthoDB" id="3838338at2759"/>
<dbReference type="GO" id="GO:0043022">
    <property type="term" value="F:ribosome binding"/>
    <property type="evidence" value="ECO:0007669"/>
    <property type="project" value="TreeGrafter"/>
</dbReference>
<evidence type="ECO:0000256" key="11">
    <source>
        <dbReference type="ARBA" id="ARBA00035113"/>
    </source>
</evidence>
<evidence type="ECO:0000256" key="4">
    <source>
        <dbReference type="ARBA" id="ARBA00012483"/>
    </source>
</evidence>
<evidence type="ECO:0000313" key="15">
    <source>
        <dbReference type="EMBL" id="ODV69612.1"/>
    </source>
</evidence>
<accession>A0A1E4RQQ6</accession>
<dbReference type="Proteomes" id="UP000095085">
    <property type="component" value="Unassembled WGS sequence"/>
</dbReference>
<sequence>MSASSILDKESGRRSRVSRGGRTASGSNPGQRSKGWKKKQDVVNGSGQEGEDEDEEEFDETRQCLICAEKITYASVSPCNHITCHVCTFRQRALYEKKACLVCRTENERVIFTEQLGQQYSDLGSRDITSSSEKYQIDFTADYVKKDTLALLDYACPTCHVVFSGFKELSEHTKSEHNKYYCIVCSKNKKAFISELTTYTYKQLQKHLSEGDGKGFKGHPECKFCRGKRFYSEDELNIHIRDKHERCHMCDQDHPKTADYYRNYDHLYTHFKTEHYVCSIPICVEQRFVVFREELDLTAHLLKEHGGITGSNGKVVIGSSGRLFQSQLSTFNSNSSSGPSRRRNQNLSSDDIADSYETKKMRLEERVKHYLNYNNAAIKSFSELNSSYRSKNITARDLLTNYKEMFKNIKPSELSIILYEFRELFNENSQQYKDLLSVTTEYEGNVQQQESYPVLGGSTEHIPTLNSWGSNNTKKTGTSELFPALPKPQKSSSPTVKNNQPIRYTTILKKPGKKATSININNTQASSDYRPNYLSSLNKAPPVSSLPTLGLSNGSRSSSTSSSPSIKSASLTPSSRTGSSSQLDSSKFPALEKKSTKKAIPRVNPVNVDPGDWGGTKREPEKPSEDVLDLGIPITDKRKQKMKKKQDQVLFKM</sequence>
<evidence type="ECO:0000256" key="3">
    <source>
        <dbReference type="ARBA" id="ARBA00004906"/>
    </source>
</evidence>
<dbReference type="GeneID" id="30994980"/>
<dbReference type="GO" id="GO:0061157">
    <property type="term" value="P:mRNA destabilization"/>
    <property type="evidence" value="ECO:0007669"/>
    <property type="project" value="EnsemblFungi"/>
</dbReference>
<dbReference type="Pfam" id="PF23202">
    <property type="entry name" value="PAH_ZNF598"/>
    <property type="match status" value="1"/>
</dbReference>
<dbReference type="GO" id="GO:0070651">
    <property type="term" value="P:nonfunctional rRNA decay"/>
    <property type="evidence" value="ECO:0007669"/>
    <property type="project" value="EnsemblFungi"/>
</dbReference>
<dbReference type="GO" id="GO:0008270">
    <property type="term" value="F:zinc ion binding"/>
    <property type="evidence" value="ECO:0007669"/>
    <property type="project" value="UniProtKB-KW"/>
</dbReference>
<evidence type="ECO:0000256" key="9">
    <source>
        <dbReference type="ARBA" id="ARBA00022771"/>
    </source>
</evidence>
<keyword evidence="16" id="KW-1185">Reference proteome</keyword>
<keyword evidence="10" id="KW-0862">Zinc</keyword>
<dbReference type="SMART" id="SM00355">
    <property type="entry name" value="ZnF_C2H2"/>
    <property type="match status" value="4"/>
</dbReference>
<feature type="region of interest" description="Disordered" evidence="13">
    <location>
        <begin position="330"/>
        <end position="351"/>
    </location>
</feature>
<organism evidence="15 16">
    <name type="scientific">Hyphopichia burtonii NRRL Y-1933</name>
    <dbReference type="NCBI Taxonomy" id="984485"/>
    <lineage>
        <taxon>Eukaryota</taxon>
        <taxon>Fungi</taxon>
        <taxon>Dikarya</taxon>
        <taxon>Ascomycota</taxon>
        <taxon>Saccharomycotina</taxon>
        <taxon>Pichiomycetes</taxon>
        <taxon>Debaryomycetaceae</taxon>
        <taxon>Hyphopichia</taxon>
    </lineage>
</organism>
<evidence type="ECO:0000256" key="7">
    <source>
        <dbReference type="ARBA" id="ARBA00022679"/>
    </source>
</evidence>
<evidence type="ECO:0000256" key="8">
    <source>
        <dbReference type="ARBA" id="ARBA00022723"/>
    </source>
</evidence>
<dbReference type="STRING" id="984485.A0A1E4RQQ6"/>
<feature type="region of interest" description="Disordered" evidence="13">
    <location>
        <begin position="464"/>
        <end position="653"/>
    </location>
</feature>
<dbReference type="PANTHER" id="PTHR22938:SF0">
    <property type="entry name" value="E3 UBIQUITIN-PROTEIN LIGASE ZNF598"/>
    <property type="match status" value="1"/>
</dbReference>
<dbReference type="InterPro" id="IPR041888">
    <property type="entry name" value="RING-HC_ZNF598/HEL2"/>
</dbReference>
<evidence type="ECO:0000256" key="5">
    <source>
        <dbReference type="ARBA" id="ARBA00022490"/>
    </source>
</evidence>
<dbReference type="AlphaFoldDB" id="A0A1E4RQQ6"/>
<dbReference type="InterPro" id="IPR057634">
    <property type="entry name" value="PAH_ZNF598/HEL2"/>
</dbReference>
<evidence type="ECO:0000313" key="16">
    <source>
        <dbReference type="Proteomes" id="UP000095085"/>
    </source>
</evidence>
<gene>
    <name evidence="15" type="ORF">HYPBUDRAFT_151310</name>
</gene>
<keyword evidence="7" id="KW-0808">Transferase</keyword>
<dbReference type="InterPro" id="IPR044288">
    <property type="entry name" value="ZNF598/HEL2"/>
</dbReference>
<proteinExistence type="inferred from homology"/>
<keyword evidence="8" id="KW-0479">Metal-binding</keyword>
<dbReference type="CDD" id="cd16615">
    <property type="entry name" value="RING-HC_ZNF598"/>
    <property type="match status" value="1"/>
</dbReference>
<feature type="compositionally biased region" description="Polar residues" evidence="13">
    <location>
        <begin position="516"/>
        <end position="538"/>
    </location>
</feature>
<dbReference type="GO" id="GO:1990116">
    <property type="term" value="P:ribosome-associated ubiquitin-dependent protein catabolic process"/>
    <property type="evidence" value="ECO:0007669"/>
    <property type="project" value="EnsemblFungi"/>
</dbReference>
<feature type="compositionally biased region" description="Low complexity" evidence="13">
    <location>
        <begin position="552"/>
        <end position="581"/>
    </location>
</feature>
<dbReference type="InterPro" id="IPR013083">
    <property type="entry name" value="Znf_RING/FYVE/PHD"/>
</dbReference>
<dbReference type="GO" id="GO:0170011">
    <property type="term" value="F:stalled ribosome sensor activity"/>
    <property type="evidence" value="ECO:0007669"/>
    <property type="project" value="EnsemblFungi"/>
</dbReference>
<comment type="pathway">
    <text evidence="3">Protein modification; protein ubiquitination.</text>
</comment>
<dbReference type="PROSITE" id="PS00028">
    <property type="entry name" value="ZINC_FINGER_C2H2_1"/>
    <property type="match status" value="1"/>
</dbReference>
<dbReference type="InterPro" id="IPR056437">
    <property type="entry name" value="Znf-C2H2_ZNF598/HEL2"/>
</dbReference>
<dbReference type="Gene3D" id="3.30.40.10">
    <property type="entry name" value="Zinc/RING finger domain, C3HC4 (zinc finger)"/>
    <property type="match status" value="1"/>
</dbReference>
<feature type="compositionally biased region" description="Polar residues" evidence="13">
    <location>
        <begin position="489"/>
        <end position="503"/>
    </location>
</feature>
<dbReference type="InterPro" id="IPR013087">
    <property type="entry name" value="Znf_C2H2_type"/>
</dbReference>
<keyword evidence="5" id="KW-0963">Cytoplasm</keyword>
<dbReference type="EMBL" id="KV454538">
    <property type="protein sequence ID" value="ODV69612.1"/>
    <property type="molecule type" value="Genomic_DNA"/>
</dbReference>
<dbReference type="EC" id="2.3.2.27" evidence="4"/>
<feature type="compositionally biased region" description="Basic and acidic residues" evidence="13">
    <location>
        <begin position="615"/>
        <end position="625"/>
    </location>
</feature>
<dbReference type="GO" id="GO:0022626">
    <property type="term" value="C:cytosolic ribosome"/>
    <property type="evidence" value="ECO:0007669"/>
    <property type="project" value="EnsemblFungi"/>
</dbReference>
<dbReference type="Pfam" id="PF23230">
    <property type="entry name" value="zf-C2H2_13"/>
    <property type="match status" value="1"/>
</dbReference>
<evidence type="ECO:0000256" key="1">
    <source>
        <dbReference type="ARBA" id="ARBA00000900"/>
    </source>
</evidence>
<dbReference type="PANTHER" id="PTHR22938">
    <property type="entry name" value="ZINC FINGER PROTEIN 598"/>
    <property type="match status" value="1"/>
</dbReference>
<dbReference type="PROSITE" id="PS50089">
    <property type="entry name" value="ZF_RING_2"/>
    <property type="match status" value="1"/>
</dbReference>
<comment type="subcellular location">
    <subcellularLocation>
        <location evidence="2">Cytoplasm</location>
    </subcellularLocation>
</comment>
<evidence type="ECO:0000256" key="13">
    <source>
        <dbReference type="SAM" id="MobiDB-lite"/>
    </source>
</evidence>
<dbReference type="InterPro" id="IPR001841">
    <property type="entry name" value="Znf_RING"/>
</dbReference>
<keyword evidence="6" id="KW-0597">Phosphoprotein</keyword>
<evidence type="ECO:0000256" key="6">
    <source>
        <dbReference type="ARBA" id="ARBA00022553"/>
    </source>
</evidence>
<feature type="compositionally biased region" description="Low complexity" evidence="13">
    <location>
        <begin position="330"/>
        <end position="339"/>
    </location>
</feature>
<dbReference type="GO" id="GO:0070534">
    <property type="term" value="P:protein K63-linked ubiquitination"/>
    <property type="evidence" value="ECO:0007669"/>
    <property type="project" value="EnsemblFungi"/>
</dbReference>
<name>A0A1E4RQQ6_9ASCO</name>
<comment type="catalytic activity">
    <reaction evidence="1">
        <text>S-ubiquitinyl-[E2 ubiquitin-conjugating enzyme]-L-cysteine + [acceptor protein]-L-lysine = [E2 ubiquitin-conjugating enzyme]-L-cysteine + N(6)-ubiquitinyl-[acceptor protein]-L-lysine.</text>
        <dbReference type="EC" id="2.3.2.27"/>
    </reaction>
</comment>
<evidence type="ECO:0000259" key="14">
    <source>
        <dbReference type="PROSITE" id="PS50089"/>
    </source>
</evidence>